<gene>
    <name evidence="2" type="ORF">HELGO_WM10981</name>
</gene>
<evidence type="ECO:0000313" key="2">
    <source>
        <dbReference type="EMBL" id="CAA6800731.1"/>
    </source>
</evidence>
<reference evidence="2" key="1">
    <citation type="submission" date="2020-01" db="EMBL/GenBank/DDBJ databases">
        <authorList>
            <person name="Meier V. D."/>
            <person name="Meier V D."/>
        </authorList>
    </citation>
    <scope>NUCLEOTIDE SEQUENCE</scope>
    <source>
        <strain evidence="2">HLG_WM_MAG_12</strain>
    </source>
</reference>
<feature type="transmembrane region" description="Helical" evidence="1">
    <location>
        <begin position="81"/>
        <end position="99"/>
    </location>
</feature>
<feature type="transmembrane region" description="Helical" evidence="1">
    <location>
        <begin position="111"/>
        <end position="130"/>
    </location>
</feature>
<dbReference type="EMBL" id="CACVAW010000004">
    <property type="protein sequence ID" value="CAA6800731.1"/>
    <property type="molecule type" value="Genomic_DNA"/>
</dbReference>
<protein>
    <submittedName>
        <fullName evidence="2">Uncharacterized protein</fullName>
    </submittedName>
</protein>
<dbReference type="AlphaFoldDB" id="A0A6S6SCG4"/>
<proteinExistence type="predicted"/>
<feature type="transmembrane region" description="Helical" evidence="1">
    <location>
        <begin position="54"/>
        <end position="74"/>
    </location>
</feature>
<accession>A0A6S6SCG4</accession>
<sequence>MNNIQRVFLFSFVFGCLLLSIFTFSYIHEMNAHIHDIGVNTHNLHTHMFQTHKLGVFLLFFSFLISFIFSIYIFNNFFDRLLSTMFVNAMAIYCLTLLQHINKFFTIENPYLFEVLVILISLLLLFFLYLDQKKLSLTTFLSFASFKSK</sequence>
<name>A0A6S6SCG4_9BACT</name>
<keyword evidence="1" id="KW-0812">Transmembrane</keyword>
<keyword evidence="1" id="KW-1133">Transmembrane helix</keyword>
<feature type="transmembrane region" description="Helical" evidence="1">
    <location>
        <begin position="7"/>
        <end position="27"/>
    </location>
</feature>
<evidence type="ECO:0000256" key="1">
    <source>
        <dbReference type="SAM" id="Phobius"/>
    </source>
</evidence>
<organism evidence="2">
    <name type="scientific">uncultured Campylobacterales bacterium</name>
    <dbReference type="NCBI Taxonomy" id="352960"/>
    <lineage>
        <taxon>Bacteria</taxon>
        <taxon>Pseudomonadati</taxon>
        <taxon>Campylobacterota</taxon>
        <taxon>Epsilonproteobacteria</taxon>
        <taxon>Campylobacterales</taxon>
        <taxon>environmental samples</taxon>
    </lineage>
</organism>
<keyword evidence="1" id="KW-0472">Membrane</keyword>